<dbReference type="PANTHER" id="PTHR43054">
    <property type="match status" value="1"/>
</dbReference>
<dbReference type="InterPro" id="IPR000683">
    <property type="entry name" value="Gfo/Idh/MocA-like_OxRdtase_N"/>
</dbReference>
<keyword evidence="3" id="KW-1185">Reference proteome</keyword>
<dbReference type="SUPFAM" id="SSF55347">
    <property type="entry name" value="Glyceraldehyde-3-phosphate dehydrogenase-like, C-terminal domain"/>
    <property type="match status" value="1"/>
</dbReference>
<dbReference type="InterPro" id="IPR036291">
    <property type="entry name" value="NAD(P)-bd_dom_sf"/>
</dbReference>
<gene>
    <name evidence="2" type="ORF">NA57DRAFT_63391</name>
</gene>
<accession>A0A9P4IJ05</accession>
<dbReference type="SUPFAM" id="SSF51735">
    <property type="entry name" value="NAD(P)-binding Rossmann-fold domains"/>
    <property type="match status" value="1"/>
</dbReference>
<dbReference type="Proteomes" id="UP000799772">
    <property type="component" value="Unassembled WGS sequence"/>
</dbReference>
<comment type="caution">
    <text evidence="2">The sequence shown here is derived from an EMBL/GenBank/DDBJ whole genome shotgun (WGS) entry which is preliminary data.</text>
</comment>
<protein>
    <submittedName>
        <fullName evidence="2">NAD(P)-binding protein</fullName>
    </submittedName>
</protein>
<proteinExistence type="predicted"/>
<dbReference type="GO" id="GO:0000166">
    <property type="term" value="F:nucleotide binding"/>
    <property type="evidence" value="ECO:0007669"/>
    <property type="project" value="InterPro"/>
</dbReference>
<organism evidence="2 3">
    <name type="scientific">Rhizodiscina lignyota</name>
    <dbReference type="NCBI Taxonomy" id="1504668"/>
    <lineage>
        <taxon>Eukaryota</taxon>
        <taxon>Fungi</taxon>
        <taxon>Dikarya</taxon>
        <taxon>Ascomycota</taxon>
        <taxon>Pezizomycotina</taxon>
        <taxon>Dothideomycetes</taxon>
        <taxon>Pleosporomycetidae</taxon>
        <taxon>Aulographales</taxon>
        <taxon>Rhizodiscinaceae</taxon>
        <taxon>Rhizodiscina</taxon>
    </lineage>
</organism>
<dbReference type="EMBL" id="ML978122">
    <property type="protein sequence ID" value="KAF2102455.1"/>
    <property type="molecule type" value="Genomic_DNA"/>
</dbReference>
<dbReference type="OrthoDB" id="2129491at2759"/>
<reference evidence="2" key="1">
    <citation type="journal article" date="2020" name="Stud. Mycol.">
        <title>101 Dothideomycetes genomes: a test case for predicting lifestyles and emergence of pathogens.</title>
        <authorList>
            <person name="Haridas S."/>
            <person name="Albert R."/>
            <person name="Binder M."/>
            <person name="Bloem J."/>
            <person name="Labutti K."/>
            <person name="Salamov A."/>
            <person name="Andreopoulos B."/>
            <person name="Baker S."/>
            <person name="Barry K."/>
            <person name="Bills G."/>
            <person name="Bluhm B."/>
            <person name="Cannon C."/>
            <person name="Castanera R."/>
            <person name="Culley D."/>
            <person name="Daum C."/>
            <person name="Ezra D."/>
            <person name="Gonzalez J."/>
            <person name="Henrissat B."/>
            <person name="Kuo A."/>
            <person name="Liang C."/>
            <person name="Lipzen A."/>
            <person name="Lutzoni F."/>
            <person name="Magnuson J."/>
            <person name="Mondo S."/>
            <person name="Nolan M."/>
            <person name="Ohm R."/>
            <person name="Pangilinan J."/>
            <person name="Park H.-J."/>
            <person name="Ramirez L."/>
            <person name="Alfaro M."/>
            <person name="Sun H."/>
            <person name="Tritt A."/>
            <person name="Yoshinaga Y."/>
            <person name="Zwiers L.-H."/>
            <person name="Turgeon B."/>
            <person name="Goodwin S."/>
            <person name="Spatafora J."/>
            <person name="Crous P."/>
            <person name="Grigoriev I."/>
        </authorList>
    </citation>
    <scope>NUCLEOTIDE SEQUENCE</scope>
    <source>
        <strain evidence="2">CBS 133067</strain>
    </source>
</reference>
<sequence length="330" mass="36031">MINFAIIGTGWITESFVESAHASGSWKLVAVYSRKAETAAQFGEKFGVHYVFTSVEDLAQDEGIQAVYIASPNSLHFEQAKFLLSHKRHVIVEKPATSRSKELNELFNLAHENGVFLIEANRHIQEVNFKILQKNLSRLGPIYGASLNYASYSSRYNAVLDGQTPNIFSLAFSGGSLVDLGVYPIAAAVALFGKPVSQTYKPVIIPSGGDAGGIVVLFYEKFAVSCLASKCFTSKAPSEVFGEKGTLAINAVTDIEHVTFLDARTKKSEELGEKKAELNLMEEAAEFARIIENGDKEAAGKLEEMSKIVISITEDLRHQNGLIFDVEKAA</sequence>
<dbReference type="AlphaFoldDB" id="A0A9P4IJ05"/>
<dbReference type="Gene3D" id="3.40.50.720">
    <property type="entry name" value="NAD(P)-binding Rossmann-like Domain"/>
    <property type="match status" value="1"/>
</dbReference>
<dbReference type="PANTHER" id="PTHR43054:SF1">
    <property type="entry name" value="SCYLLO-INOSITOL 2-DEHYDROGENASE (NADP(+)) IOLU"/>
    <property type="match status" value="1"/>
</dbReference>
<evidence type="ECO:0000313" key="2">
    <source>
        <dbReference type="EMBL" id="KAF2102455.1"/>
    </source>
</evidence>
<dbReference type="Pfam" id="PF01408">
    <property type="entry name" value="GFO_IDH_MocA"/>
    <property type="match status" value="1"/>
</dbReference>
<name>A0A9P4IJ05_9PEZI</name>
<feature type="domain" description="Gfo/Idh/MocA-like oxidoreductase N-terminal" evidence="1">
    <location>
        <begin position="2"/>
        <end position="117"/>
    </location>
</feature>
<dbReference type="Gene3D" id="3.30.360.10">
    <property type="entry name" value="Dihydrodipicolinate Reductase, domain 2"/>
    <property type="match status" value="1"/>
</dbReference>
<evidence type="ECO:0000313" key="3">
    <source>
        <dbReference type="Proteomes" id="UP000799772"/>
    </source>
</evidence>
<evidence type="ECO:0000259" key="1">
    <source>
        <dbReference type="Pfam" id="PF01408"/>
    </source>
</evidence>